<reference evidence="2 3" key="1">
    <citation type="submission" date="2018-03" db="EMBL/GenBank/DDBJ databases">
        <title>The draft genome of Mesorhizobium sp. 6GN-30.</title>
        <authorList>
            <person name="Liu L."/>
            <person name="Li L."/>
            <person name="Wang T."/>
            <person name="Zhang X."/>
            <person name="Liang L."/>
        </authorList>
    </citation>
    <scope>NUCLEOTIDE SEQUENCE [LARGE SCALE GENOMIC DNA]</scope>
    <source>
        <strain evidence="2 3">6GN30</strain>
    </source>
</reference>
<gene>
    <name evidence="2" type="ORF">C7I84_29415</name>
</gene>
<keyword evidence="3" id="KW-1185">Reference proteome</keyword>
<evidence type="ECO:0000313" key="3">
    <source>
        <dbReference type="Proteomes" id="UP000241229"/>
    </source>
</evidence>
<dbReference type="PANTHER" id="PTHR30298:SF0">
    <property type="entry name" value="PROTEIN YBFL-RELATED"/>
    <property type="match status" value="1"/>
</dbReference>
<evidence type="ECO:0000313" key="2">
    <source>
        <dbReference type="EMBL" id="PSJ48897.1"/>
    </source>
</evidence>
<evidence type="ECO:0000259" key="1">
    <source>
        <dbReference type="Pfam" id="PF01609"/>
    </source>
</evidence>
<sequence length="106" mass="11787">FPGLAAIAMVEASVEEAGAVTTSRRFYLSSAKLTPERLAEAVRGHWAIENSLHWVLDVVFREDQSRLRKGHGAHNMAIVRHFALNAVRLAKGKHSIKTTRKLAGWD</sequence>
<dbReference type="NCBIfam" id="NF033564">
    <property type="entry name" value="transpos_ISAs1"/>
    <property type="match status" value="1"/>
</dbReference>
<dbReference type="OrthoDB" id="8001376at2"/>
<dbReference type="Proteomes" id="UP000241229">
    <property type="component" value="Unassembled WGS sequence"/>
</dbReference>
<dbReference type="RefSeq" id="WP_120785141.1">
    <property type="nucleotide sequence ID" value="NZ_PXYK01000089.1"/>
</dbReference>
<dbReference type="InterPro" id="IPR002559">
    <property type="entry name" value="Transposase_11"/>
</dbReference>
<dbReference type="AlphaFoldDB" id="A0A2P7RFB6"/>
<dbReference type="GO" id="GO:0003677">
    <property type="term" value="F:DNA binding"/>
    <property type="evidence" value="ECO:0007669"/>
    <property type="project" value="InterPro"/>
</dbReference>
<dbReference type="PANTHER" id="PTHR30298">
    <property type="entry name" value="H REPEAT-ASSOCIATED PREDICTED TRANSPOSASE"/>
    <property type="match status" value="1"/>
</dbReference>
<feature type="non-terminal residue" evidence="2">
    <location>
        <position position="1"/>
    </location>
</feature>
<dbReference type="Pfam" id="PF01609">
    <property type="entry name" value="DDE_Tnp_1"/>
    <property type="match status" value="1"/>
</dbReference>
<name>A0A2P7RFB6_9HYPH</name>
<organism evidence="2 3">
    <name type="scientific">Kumtagia ephedrae</name>
    <dbReference type="NCBI Taxonomy" id="2116701"/>
    <lineage>
        <taxon>Bacteria</taxon>
        <taxon>Pseudomonadati</taxon>
        <taxon>Pseudomonadota</taxon>
        <taxon>Alphaproteobacteria</taxon>
        <taxon>Hyphomicrobiales</taxon>
        <taxon>Phyllobacteriaceae</taxon>
        <taxon>Kumtagia</taxon>
    </lineage>
</organism>
<proteinExistence type="predicted"/>
<feature type="non-terminal residue" evidence="2">
    <location>
        <position position="106"/>
    </location>
</feature>
<dbReference type="EMBL" id="PXYK01000089">
    <property type="protein sequence ID" value="PSJ48897.1"/>
    <property type="molecule type" value="Genomic_DNA"/>
</dbReference>
<feature type="domain" description="Transposase IS4-like" evidence="1">
    <location>
        <begin position="25"/>
        <end position="85"/>
    </location>
</feature>
<comment type="caution">
    <text evidence="2">The sequence shown here is derived from an EMBL/GenBank/DDBJ whole genome shotgun (WGS) entry which is preliminary data.</text>
</comment>
<accession>A0A2P7RFB6</accession>
<dbReference type="GO" id="GO:0006313">
    <property type="term" value="P:DNA transposition"/>
    <property type="evidence" value="ECO:0007669"/>
    <property type="project" value="InterPro"/>
</dbReference>
<dbReference type="InterPro" id="IPR051698">
    <property type="entry name" value="Transposase_11-like"/>
</dbReference>
<protein>
    <submittedName>
        <fullName evidence="2">ISAs1 family transposase</fullName>
    </submittedName>
</protein>
<dbReference type="InterPro" id="IPR047647">
    <property type="entry name" value="ISAs1_transpos"/>
</dbReference>
<dbReference type="GO" id="GO:0004803">
    <property type="term" value="F:transposase activity"/>
    <property type="evidence" value="ECO:0007669"/>
    <property type="project" value="InterPro"/>
</dbReference>